<gene>
    <name evidence="2" type="ORF">QBC47DRAFT_462537</name>
</gene>
<dbReference type="Gene3D" id="3.60.15.10">
    <property type="entry name" value="Ribonuclease Z/Hydroxyacylglutathione hydrolase-like"/>
    <property type="match status" value="1"/>
</dbReference>
<dbReference type="Proteomes" id="UP001239445">
    <property type="component" value="Unassembled WGS sequence"/>
</dbReference>
<organism evidence="2 3">
    <name type="scientific">Echria macrotheca</name>
    <dbReference type="NCBI Taxonomy" id="438768"/>
    <lineage>
        <taxon>Eukaryota</taxon>
        <taxon>Fungi</taxon>
        <taxon>Dikarya</taxon>
        <taxon>Ascomycota</taxon>
        <taxon>Pezizomycotina</taxon>
        <taxon>Sordariomycetes</taxon>
        <taxon>Sordariomycetidae</taxon>
        <taxon>Sordariales</taxon>
        <taxon>Schizotheciaceae</taxon>
        <taxon>Echria</taxon>
    </lineage>
</organism>
<evidence type="ECO:0000313" key="2">
    <source>
        <dbReference type="EMBL" id="KAK1753793.1"/>
    </source>
</evidence>
<dbReference type="InterPro" id="IPR052159">
    <property type="entry name" value="Competence_DNA_uptake"/>
</dbReference>
<evidence type="ECO:0008006" key="4">
    <source>
        <dbReference type="Google" id="ProtNLM"/>
    </source>
</evidence>
<feature type="compositionally biased region" description="Basic and acidic residues" evidence="1">
    <location>
        <begin position="334"/>
        <end position="344"/>
    </location>
</feature>
<comment type="caution">
    <text evidence="2">The sequence shown here is derived from an EMBL/GenBank/DDBJ whole genome shotgun (WGS) entry which is preliminary data.</text>
</comment>
<evidence type="ECO:0000256" key="1">
    <source>
        <dbReference type="SAM" id="MobiDB-lite"/>
    </source>
</evidence>
<dbReference type="InterPro" id="IPR036866">
    <property type="entry name" value="RibonucZ/Hydroxyglut_hydro"/>
</dbReference>
<dbReference type="AlphaFoldDB" id="A0AAJ0F7X5"/>
<protein>
    <recommendedName>
        <fullName evidence="4">Metallo-beta-lactamase domain-containing protein</fullName>
    </recommendedName>
</protein>
<feature type="compositionally biased region" description="Basic residues" evidence="1">
    <location>
        <begin position="345"/>
        <end position="357"/>
    </location>
</feature>
<evidence type="ECO:0000313" key="3">
    <source>
        <dbReference type="Proteomes" id="UP001239445"/>
    </source>
</evidence>
<keyword evidence="3" id="KW-1185">Reference proteome</keyword>
<sequence>MATKKWNANAKFFNDETITPLAQLTVFHAAEGDCNLLDCFANPQAAQESDRWFRTLIDTGPKDRTTLPFVVQTALGSLAAPRLDENSDGQAVVPRLSEFVITHVDNDHIGNSTAILSPSDAWPKAFKKIQGCNFIYSKPPSNLYQAPRPYYEEGSFTCDPKRKDQLPLNSMLMGVEMADDAWLEAMKGAGFDIKLEMKPTIKTWSLKDDGVEFKRNRDGTWNVRYTKDVYEGQNKPGTEDKIWVECKVRIFYDGTLQTTAEPKKATAKSNKRKWNIHMGTDTWTKDKVEVTVSDTVTIKDEDGEVVDTFPLFMSQKKLALFTSRYKVKMNWKDPEEVDPNEKRPSGKKRKTNSKLRRAPSTEGGSEEEQPIHSHTIRTAEQLGELADKIASINLQISQTVGNDKQLKELNHNVEPIDPLDFKSLDGSRVYFRRSVLGPSVDTYQRFMRAYVIGRFNTDTDPAQKSGKMILPEPTKNLATIDSATINRASIVTGYEFLEHGFKMLFTGDAYDQACDVRDTLYRWTDQAPFFVDVLKVPHHGSDATASTGFYKAVTADVYIISGSRHDRNRNPTMATICAIIRSLRNRKTKSGGPFLILLSDPRSMEPTTTGILSPFQVLRDAISNKKSRYRGLRPAHFSTCGY</sequence>
<dbReference type="PANTHER" id="PTHR30619:SF1">
    <property type="entry name" value="RECOMBINATION PROTEIN 2"/>
    <property type="match status" value="1"/>
</dbReference>
<dbReference type="EMBL" id="MU839837">
    <property type="protein sequence ID" value="KAK1753793.1"/>
    <property type="molecule type" value="Genomic_DNA"/>
</dbReference>
<name>A0AAJ0F7X5_9PEZI</name>
<proteinExistence type="predicted"/>
<reference evidence="2" key="1">
    <citation type="submission" date="2023-06" db="EMBL/GenBank/DDBJ databases">
        <title>Genome-scale phylogeny and comparative genomics of the fungal order Sordariales.</title>
        <authorList>
            <consortium name="Lawrence Berkeley National Laboratory"/>
            <person name="Hensen N."/>
            <person name="Bonometti L."/>
            <person name="Westerberg I."/>
            <person name="Brannstrom I.O."/>
            <person name="Guillou S."/>
            <person name="Cros-Aarteil S."/>
            <person name="Calhoun S."/>
            <person name="Haridas S."/>
            <person name="Kuo A."/>
            <person name="Mondo S."/>
            <person name="Pangilinan J."/>
            <person name="Riley R."/>
            <person name="Labutti K."/>
            <person name="Andreopoulos B."/>
            <person name="Lipzen A."/>
            <person name="Chen C."/>
            <person name="Yanf M."/>
            <person name="Daum C."/>
            <person name="Ng V."/>
            <person name="Clum A."/>
            <person name="Steindorff A."/>
            <person name="Ohm R."/>
            <person name="Martin F."/>
            <person name="Silar P."/>
            <person name="Natvig D."/>
            <person name="Lalanne C."/>
            <person name="Gautier V."/>
            <person name="Ament-Velasquez S.L."/>
            <person name="Kruys A."/>
            <person name="Hutchinson M.I."/>
            <person name="Powell A.J."/>
            <person name="Barry K."/>
            <person name="Miller A.N."/>
            <person name="Grigoriev I.V."/>
            <person name="Debuchy R."/>
            <person name="Gladieux P."/>
            <person name="Thoren M.H."/>
            <person name="Johannesson H."/>
        </authorList>
    </citation>
    <scope>NUCLEOTIDE SEQUENCE</scope>
    <source>
        <strain evidence="2">PSN4</strain>
    </source>
</reference>
<feature type="region of interest" description="Disordered" evidence="1">
    <location>
        <begin position="334"/>
        <end position="373"/>
    </location>
</feature>
<accession>A0AAJ0F7X5</accession>
<dbReference type="PANTHER" id="PTHR30619">
    <property type="entry name" value="DNA INTERNALIZATION/COMPETENCE PROTEIN COMEC/REC2"/>
    <property type="match status" value="1"/>
</dbReference>
<dbReference type="SUPFAM" id="SSF56281">
    <property type="entry name" value="Metallo-hydrolase/oxidoreductase"/>
    <property type="match status" value="1"/>
</dbReference>